<dbReference type="GO" id="GO:0019752">
    <property type="term" value="P:carboxylic acid metabolic process"/>
    <property type="evidence" value="ECO:0007669"/>
    <property type="project" value="TreeGrafter"/>
</dbReference>
<dbReference type="PANTHER" id="PTHR42743">
    <property type="entry name" value="AMINO-ACID AMINOTRANSFERASE"/>
    <property type="match status" value="1"/>
</dbReference>
<dbReference type="AlphaFoldDB" id="A0A6B1DUX2"/>
<evidence type="ECO:0000313" key="2">
    <source>
        <dbReference type="EMBL" id="MYD91038.1"/>
    </source>
</evidence>
<gene>
    <name evidence="2" type="ORF">F4Y08_12010</name>
</gene>
<name>A0A6B1DUX2_9CHLR</name>
<dbReference type="InterPro" id="IPR050571">
    <property type="entry name" value="Class-IV_PLP-Dep_Aminotrnsfr"/>
</dbReference>
<dbReference type="PANTHER" id="PTHR42743:SF11">
    <property type="entry name" value="AMINODEOXYCHORISMATE LYASE"/>
    <property type="match status" value="1"/>
</dbReference>
<dbReference type="Pfam" id="PF19798">
    <property type="entry name" value="Sulfotransfer_5"/>
    <property type="match status" value="1"/>
</dbReference>
<dbReference type="GO" id="GO:0016740">
    <property type="term" value="F:transferase activity"/>
    <property type="evidence" value="ECO:0007669"/>
    <property type="project" value="UniProtKB-KW"/>
</dbReference>
<dbReference type="Gene3D" id="3.40.50.300">
    <property type="entry name" value="P-loop containing nucleotide triphosphate hydrolases"/>
    <property type="match status" value="1"/>
</dbReference>
<organism evidence="2">
    <name type="scientific">Caldilineaceae bacterium SB0662_bin_9</name>
    <dbReference type="NCBI Taxonomy" id="2605258"/>
    <lineage>
        <taxon>Bacteria</taxon>
        <taxon>Bacillati</taxon>
        <taxon>Chloroflexota</taxon>
        <taxon>Caldilineae</taxon>
        <taxon>Caldilineales</taxon>
        <taxon>Caldilineaceae</taxon>
    </lineage>
</organism>
<comment type="caution">
    <text evidence="2">The sequence shown here is derived from an EMBL/GenBank/DDBJ whole genome shotgun (WGS) entry which is preliminary data.</text>
</comment>
<comment type="similarity">
    <text evidence="1">Belongs to the class-IV pyridoxal-phosphate-dependent aminotransferase family.</text>
</comment>
<dbReference type="SUPFAM" id="SSF52540">
    <property type="entry name" value="P-loop containing nucleoside triphosphate hydrolases"/>
    <property type="match status" value="1"/>
</dbReference>
<evidence type="ECO:0000256" key="1">
    <source>
        <dbReference type="ARBA" id="ARBA00009320"/>
    </source>
</evidence>
<protein>
    <submittedName>
        <fullName evidence="2">Sulfotransferase family protein</fullName>
    </submittedName>
</protein>
<dbReference type="InterPro" id="IPR027417">
    <property type="entry name" value="P-loop_NTPase"/>
</dbReference>
<accession>A0A6B1DUX2</accession>
<proteinExistence type="inferred from homology"/>
<keyword evidence="2" id="KW-0808">Transferase</keyword>
<reference evidence="2" key="1">
    <citation type="submission" date="2019-09" db="EMBL/GenBank/DDBJ databases">
        <title>Characterisation of the sponge microbiome using genome-centric metagenomics.</title>
        <authorList>
            <person name="Engelberts J.P."/>
            <person name="Robbins S.J."/>
            <person name="De Goeij J.M."/>
            <person name="Aranda M."/>
            <person name="Bell S.C."/>
            <person name="Webster N.S."/>
        </authorList>
    </citation>
    <scope>NUCLEOTIDE SEQUENCE</scope>
    <source>
        <strain evidence="2">SB0662_bin_9</strain>
    </source>
</reference>
<sequence length="237" mass="26580">MWSGPRNISTATMYAFRERSDTLVVDEPLYASYLAATGADHPIAAEVISSQERDPQKVIARQFRGPAAKPVVFFKQMTHHLLDLDRSFLSEGRHFLLIRDPHSMLPSLGRVLAAPRLEDTGLALHLDLYQTLEGMGQEPAVVDSRLLQNQPEAVLRLLCRHLGLPFESAMLSWPAGPKPEDGVWAPHWYAAAHKTTGFNPWTAPVEPFPDHLNDLLQECLPYYTALRQVALEPKEKA</sequence>
<dbReference type="EMBL" id="VXPY01000085">
    <property type="protein sequence ID" value="MYD91038.1"/>
    <property type="molecule type" value="Genomic_DNA"/>
</dbReference>